<keyword evidence="2" id="KW-0805">Transcription regulation</keyword>
<keyword evidence="4" id="KW-0804">Transcription</keyword>
<dbReference type="Pfam" id="PF00196">
    <property type="entry name" value="GerE"/>
    <property type="match status" value="1"/>
</dbReference>
<evidence type="ECO:0000259" key="6">
    <source>
        <dbReference type="PROSITE" id="PS50043"/>
    </source>
</evidence>
<dbReference type="PROSITE" id="PS50043">
    <property type="entry name" value="HTH_LUXR_2"/>
    <property type="match status" value="1"/>
</dbReference>
<dbReference type="SUPFAM" id="SSF52172">
    <property type="entry name" value="CheY-like"/>
    <property type="match status" value="1"/>
</dbReference>
<reference evidence="9" key="1">
    <citation type="journal article" date="2019" name="Int. J. Syst. Evol. Microbiol.">
        <title>The Global Catalogue of Microorganisms (GCM) 10K type strain sequencing project: providing services to taxonomists for standard genome sequencing and annotation.</title>
        <authorList>
            <consortium name="The Broad Institute Genomics Platform"/>
            <consortium name="The Broad Institute Genome Sequencing Center for Infectious Disease"/>
            <person name="Wu L."/>
            <person name="Ma J."/>
        </authorList>
    </citation>
    <scope>NUCLEOTIDE SEQUENCE [LARGE SCALE GENOMIC DNA]</scope>
    <source>
        <strain evidence="9">KACC 12634</strain>
    </source>
</reference>
<dbReference type="SMART" id="SM00448">
    <property type="entry name" value="REC"/>
    <property type="match status" value="1"/>
</dbReference>
<keyword evidence="3" id="KW-0238">DNA-binding</keyword>
<dbReference type="InterPro" id="IPR011006">
    <property type="entry name" value="CheY-like_superfamily"/>
</dbReference>
<organism evidence="8 9">
    <name type="scientific">Glycomyces mayteni</name>
    <dbReference type="NCBI Taxonomy" id="543887"/>
    <lineage>
        <taxon>Bacteria</taxon>
        <taxon>Bacillati</taxon>
        <taxon>Actinomycetota</taxon>
        <taxon>Actinomycetes</taxon>
        <taxon>Glycomycetales</taxon>
        <taxon>Glycomycetaceae</taxon>
        <taxon>Glycomyces</taxon>
    </lineage>
</organism>
<feature type="domain" description="Response regulatory" evidence="7">
    <location>
        <begin position="7"/>
        <end position="123"/>
    </location>
</feature>
<evidence type="ECO:0000313" key="9">
    <source>
        <dbReference type="Proteomes" id="UP001596470"/>
    </source>
</evidence>
<dbReference type="InterPro" id="IPR001789">
    <property type="entry name" value="Sig_transdc_resp-reg_receiver"/>
</dbReference>
<dbReference type="PANTHER" id="PTHR43214:SF24">
    <property type="entry name" value="TRANSCRIPTIONAL REGULATORY PROTEIN NARL-RELATED"/>
    <property type="match status" value="1"/>
</dbReference>
<evidence type="ECO:0000256" key="2">
    <source>
        <dbReference type="ARBA" id="ARBA00023015"/>
    </source>
</evidence>
<dbReference type="InterPro" id="IPR039420">
    <property type="entry name" value="WalR-like"/>
</dbReference>
<dbReference type="SMART" id="SM00421">
    <property type="entry name" value="HTH_LUXR"/>
    <property type="match status" value="1"/>
</dbReference>
<dbReference type="CDD" id="cd17535">
    <property type="entry name" value="REC_NarL-like"/>
    <property type="match status" value="1"/>
</dbReference>
<dbReference type="EMBL" id="JBHSYS010000003">
    <property type="protein sequence ID" value="MFC6958170.1"/>
    <property type="molecule type" value="Genomic_DNA"/>
</dbReference>
<dbReference type="PRINTS" id="PR00038">
    <property type="entry name" value="HTHLUXR"/>
</dbReference>
<evidence type="ECO:0000256" key="5">
    <source>
        <dbReference type="PROSITE-ProRule" id="PRU00169"/>
    </source>
</evidence>
<dbReference type="SUPFAM" id="SSF46894">
    <property type="entry name" value="C-terminal effector domain of the bipartite response regulators"/>
    <property type="match status" value="1"/>
</dbReference>
<dbReference type="Pfam" id="PF00072">
    <property type="entry name" value="Response_reg"/>
    <property type="match status" value="1"/>
</dbReference>
<comment type="caution">
    <text evidence="8">The sequence shown here is derived from an EMBL/GenBank/DDBJ whole genome shotgun (WGS) entry which is preliminary data.</text>
</comment>
<dbReference type="PANTHER" id="PTHR43214">
    <property type="entry name" value="TWO-COMPONENT RESPONSE REGULATOR"/>
    <property type="match status" value="1"/>
</dbReference>
<evidence type="ECO:0000259" key="7">
    <source>
        <dbReference type="PROSITE" id="PS50110"/>
    </source>
</evidence>
<dbReference type="PROSITE" id="PS50110">
    <property type="entry name" value="RESPONSE_REGULATORY"/>
    <property type="match status" value="1"/>
</dbReference>
<dbReference type="InterPro" id="IPR000792">
    <property type="entry name" value="Tscrpt_reg_LuxR_C"/>
</dbReference>
<dbReference type="Proteomes" id="UP001596470">
    <property type="component" value="Unassembled WGS sequence"/>
</dbReference>
<name>A0ABW2D776_9ACTN</name>
<dbReference type="InterPro" id="IPR058245">
    <property type="entry name" value="NreC/VraR/RcsB-like_REC"/>
</dbReference>
<evidence type="ECO:0000256" key="3">
    <source>
        <dbReference type="ARBA" id="ARBA00023125"/>
    </source>
</evidence>
<protein>
    <submittedName>
        <fullName evidence="8">Response regulator</fullName>
    </submittedName>
</protein>
<evidence type="ECO:0000256" key="4">
    <source>
        <dbReference type="ARBA" id="ARBA00023163"/>
    </source>
</evidence>
<evidence type="ECO:0000313" key="8">
    <source>
        <dbReference type="EMBL" id="MFC6958170.1"/>
    </source>
</evidence>
<feature type="modified residue" description="4-aspartylphosphate" evidence="5">
    <location>
        <position position="58"/>
    </location>
</feature>
<keyword evidence="9" id="KW-1185">Reference proteome</keyword>
<sequence length="213" mass="23120">MTETPIRILIADDHPIVRDGFRGMFATEPHCEVIAEAANGAEAVAMAQALHPDVILMDLRMPVMGGVEAIRELARKGAAARVLVITTYDTDQDVRPAIEAGATGYLLKDTGRDELLRAVRAAARGEAVLSPAVANRMMSQLRAPREQLSDRELEILKLIADGASNKEAAKQLFLSEATVKTHLLRLYAKLGVNDRAAAVATGFRRGLLDLEQR</sequence>
<dbReference type="Gene3D" id="3.40.50.2300">
    <property type="match status" value="1"/>
</dbReference>
<feature type="domain" description="HTH luxR-type" evidence="6">
    <location>
        <begin position="141"/>
        <end position="206"/>
    </location>
</feature>
<dbReference type="CDD" id="cd06170">
    <property type="entry name" value="LuxR_C_like"/>
    <property type="match status" value="1"/>
</dbReference>
<proteinExistence type="predicted"/>
<dbReference type="InterPro" id="IPR016032">
    <property type="entry name" value="Sig_transdc_resp-reg_C-effctor"/>
</dbReference>
<dbReference type="RefSeq" id="WP_382346437.1">
    <property type="nucleotide sequence ID" value="NZ_JBHMBP010000001.1"/>
</dbReference>
<accession>A0ABW2D776</accession>
<keyword evidence="1 5" id="KW-0597">Phosphoprotein</keyword>
<gene>
    <name evidence="8" type="ORF">ACFQS3_13265</name>
</gene>
<evidence type="ECO:0000256" key="1">
    <source>
        <dbReference type="ARBA" id="ARBA00022553"/>
    </source>
</evidence>